<sequence>MAVSRCTLALLPLSERRPRADTVHMTTFIALVVALIFVHVAATTYVRHGRSQAVRDLWDSPYRYNYFRPDAVRANDTSSDDDEVGRQQERRPIREDRTPSSCGA</sequence>
<keyword evidence="4" id="KW-1185">Reference proteome</keyword>
<reference evidence="4" key="1">
    <citation type="submission" date="2017-06" db="EMBL/GenBank/DDBJ databases">
        <authorList>
            <person name="Varghese N."/>
            <person name="Submissions S."/>
        </authorList>
    </citation>
    <scope>NUCLEOTIDE SEQUENCE [LARGE SCALE GENOMIC DNA]</scope>
    <source>
        <strain evidence="4">JCM 23211</strain>
    </source>
</reference>
<evidence type="ECO:0000256" key="2">
    <source>
        <dbReference type="SAM" id="Phobius"/>
    </source>
</evidence>
<dbReference type="AlphaFoldDB" id="A0A239KA88"/>
<feature type="compositionally biased region" description="Basic and acidic residues" evidence="1">
    <location>
        <begin position="84"/>
        <end position="98"/>
    </location>
</feature>
<keyword evidence="2" id="KW-0812">Transmembrane</keyword>
<accession>A0A239KA88</accession>
<keyword evidence="2" id="KW-1133">Transmembrane helix</keyword>
<dbReference type="EMBL" id="FZOW01000010">
    <property type="protein sequence ID" value="SNT14880.1"/>
    <property type="molecule type" value="Genomic_DNA"/>
</dbReference>
<feature type="region of interest" description="Disordered" evidence="1">
    <location>
        <begin position="72"/>
        <end position="104"/>
    </location>
</feature>
<name>A0A239KA88_9NOCA</name>
<evidence type="ECO:0000256" key="1">
    <source>
        <dbReference type="SAM" id="MobiDB-lite"/>
    </source>
</evidence>
<proteinExistence type="predicted"/>
<protein>
    <submittedName>
        <fullName evidence="3">Uncharacterized protein</fullName>
    </submittedName>
</protein>
<evidence type="ECO:0000313" key="3">
    <source>
        <dbReference type="EMBL" id="SNT14880.1"/>
    </source>
</evidence>
<organism evidence="3 4">
    <name type="scientific">Rhodococcoides kyotonense</name>
    <dbReference type="NCBI Taxonomy" id="398843"/>
    <lineage>
        <taxon>Bacteria</taxon>
        <taxon>Bacillati</taxon>
        <taxon>Actinomycetota</taxon>
        <taxon>Actinomycetes</taxon>
        <taxon>Mycobacteriales</taxon>
        <taxon>Nocardiaceae</taxon>
        <taxon>Rhodococcoides</taxon>
    </lineage>
</organism>
<gene>
    <name evidence="3" type="ORF">SAMN05421642_11032</name>
</gene>
<feature type="transmembrane region" description="Helical" evidence="2">
    <location>
        <begin position="26"/>
        <end position="46"/>
    </location>
</feature>
<evidence type="ECO:0000313" key="4">
    <source>
        <dbReference type="Proteomes" id="UP000198327"/>
    </source>
</evidence>
<keyword evidence="2" id="KW-0472">Membrane</keyword>
<dbReference type="Proteomes" id="UP000198327">
    <property type="component" value="Unassembled WGS sequence"/>
</dbReference>